<dbReference type="InterPro" id="IPR029033">
    <property type="entry name" value="His_PPase_superfam"/>
</dbReference>
<evidence type="ECO:0000313" key="1">
    <source>
        <dbReference type="EMBL" id="MBW0543805.1"/>
    </source>
</evidence>
<gene>
    <name evidence="1" type="ORF">O181_083520</name>
</gene>
<dbReference type="AlphaFoldDB" id="A0A9Q3ILQ2"/>
<dbReference type="OrthoDB" id="496981at2759"/>
<proteinExistence type="predicted"/>
<dbReference type="GO" id="GO:0016791">
    <property type="term" value="F:phosphatase activity"/>
    <property type="evidence" value="ECO:0007669"/>
    <property type="project" value="TreeGrafter"/>
</dbReference>
<dbReference type="Proteomes" id="UP000765509">
    <property type="component" value="Unassembled WGS sequence"/>
</dbReference>
<dbReference type="InterPro" id="IPR013078">
    <property type="entry name" value="His_Pase_superF_clade-1"/>
</dbReference>
<reference evidence="1" key="1">
    <citation type="submission" date="2021-03" db="EMBL/GenBank/DDBJ databases">
        <title>Draft genome sequence of rust myrtle Austropuccinia psidii MF-1, a brazilian biotype.</title>
        <authorList>
            <person name="Quecine M.C."/>
            <person name="Pachon D.M.R."/>
            <person name="Bonatelli M.L."/>
            <person name="Correr F.H."/>
            <person name="Franceschini L.M."/>
            <person name="Leite T.F."/>
            <person name="Margarido G.R.A."/>
            <person name="Almeida C.A."/>
            <person name="Ferrarezi J.A."/>
            <person name="Labate C.A."/>
        </authorList>
    </citation>
    <scope>NUCLEOTIDE SEQUENCE</scope>
    <source>
        <strain evidence="1">MF-1</strain>
    </source>
</reference>
<dbReference type="GO" id="GO:0005737">
    <property type="term" value="C:cytoplasm"/>
    <property type="evidence" value="ECO:0007669"/>
    <property type="project" value="TreeGrafter"/>
</dbReference>
<evidence type="ECO:0000313" key="2">
    <source>
        <dbReference type="Proteomes" id="UP000765509"/>
    </source>
</evidence>
<dbReference type="InterPro" id="IPR001345">
    <property type="entry name" value="PG/BPGM_mutase_AS"/>
</dbReference>
<dbReference type="PROSITE" id="PS00175">
    <property type="entry name" value="PG_MUTASE"/>
    <property type="match status" value="1"/>
</dbReference>
<evidence type="ECO:0008006" key="3">
    <source>
        <dbReference type="Google" id="ProtNLM"/>
    </source>
</evidence>
<dbReference type="Pfam" id="PF00300">
    <property type="entry name" value="His_Phos_1"/>
    <property type="match status" value="1"/>
</dbReference>
<dbReference type="EMBL" id="AVOT02048581">
    <property type="protein sequence ID" value="MBW0543805.1"/>
    <property type="molecule type" value="Genomic_DNA"/>
</dbReference>
<dbReference type="InterPro" id="IPR050275">
    <property type="entry name" value="PGM_Phosphatase"/>
</dbReference>
<keyword evidence="2" id="KW-1185">Reference proteome</keyword>
<dbReference type="Gene3D" id="3.40.50.1240">
    <property type="entry name" value="Phosphoglycerate mutase-like"/>
    <property type="match status" value="1"/>
</dbReference>
<accession>A0A9Q3ILQ2</accession>
<dbReference type="PANTHER" id="PTHR48100">
    <property type="entry name" value="BROAD-SPECIFICITY PHOSPHATASE YOR283W-RELATED"/>
    <property type="match status" value="1"/>
</dbReference>
<sequence>MQPKIIHLIRHGQAEHNLHCDNYRFPDAILTPTGRQQCLELNEKTQDTIQESAELLVSSPLRRTLQTTLLGLPRLINRLGGPSSIAVVPQLQENGPTPADTGSSKEELEKIKEFRGIDFRGLVDGWNSKTGFWASDHQSLRIRAAWIRRWLCDRPETEIVIVSHGGALRYLIEDYNPHNAWGNTECRTYSFTLIVEDGRLVPTFKHLSTLPLNRK</sequence>
<dbReference type="PANTHER" id="PTHR48100:SF54">
    <property type="entry name" value="PHOSPHATASE SPAC5H10.03-RELATED"/>
    <property type="match status" value="1"/>
</dbReference>
<organism evidence="1 2">
    <name type="scientific">Austropuccinia psidii MF-1</name>
    <dbReference type="NCBI Taxonomy" id="1389203"/>
    <lineage>
        <taxon>Eukaryota</taxon>
        <taxon>Fungi</taxon>
        <taxon>Dikarya</taxon>
        <taxon>Basidiomycota</taxon>
        <taxon>Pucciniomycotina</taxon>
        <taxon>Pucciniomycetes</taxon>
        <taxon>Pucciniales</taxon>
        <taxon>Sphaerophragmiaceae</taxon>
        <taxon>Austropuccinia</taxon>
    </lineage>
</organism>
<dbReference type="CDD" id="cd07067">
    <property type="entry name" value="HP_PGM_like"/>
    <property type="match status" value="1"/>
</dbReference>
<protein>
    <recommendedName>
        <fullName evidence="3">Phosphoglycerate mutase-like protein</fullName>
    </recommendedName>
</protein>
<dbReference type="SUPFAM" id="SSF53254">
    <property type="entry name" value="Phosphoglycerate mutase-like"/>
    <property type="match status" value="1"/>
</dbReference>
<comment type="caution">
    <text evidence="1">The sequence shown here is derived from an EMBL/GenBank/DDBJ whole genome shotgun (WGS) entry which is preliminary data.</text>
</comment>
<dbReference type="SMART" id="SM00855">
    <property type="entry name" value="PGAM"/>
    <property type="match status" value="1"/>
</dbReference>
<name>A0A9Q3ILQ2_9BASI</name>